<evidence type="ECO:0008006" key="3">
    <source>
        <dbReference type="Google" id="ProtNLM"/>
    </source>
</evidence>
<dbReference type="EMBL" id="ACWF01000018">
    <property type="protein sequence ID" value="EHL79312.1"/>
    <property type="molecule type" value="Genomic_DNA"/>
</dbReference>
<dbReference type="Proteomes" id="UP000011747">
    <property type="component" value="Unassembled WGS sequence"/>
</dbReference>
<dbReference type="GeneID" id="87582607"/>
<evidence type="ECO:0000313" key="1">
    <source>
        <dbReference type="EMBL" id="EHL79312.1"/>
    </source>
</evidence>
<reference evidence="1 2" key="1">
    <citation type="submission" date="2011-09" db="EMBL/GenBank/DDBJ databases">
        <title>The Genome Sequence of Bacillus smithii 7_3_47FAA.</title>
        <authorList>
            <consortium name="The Broad Institute Genome Sequencing Platform"/>
            <person name="Earl A."/>
            <person name="Ward D."/>
            <person name="Feldgarden M."/>
            <person name="Gevers D."/>
            <person name="Daigneault M."/>
            <person name="Strauss J."/>
            <person name="Allen-Vercoe E."/>
            <person name="Young S.K."/>
            <person name="Zeng Q."/>
            <person name="Gargeya S."/>
            <person name="Fitzgerald M."/>
            <person name="Haas B."/>
            <person name="Abouelleil A."/>
            <person name="Alvarado L."/>
            <person name="Arachchi H.M."/>
            <person name="Berlin A."/>
            <person name="Brown A."/>
            <person name="Chapman S.B."/>
            <person name="Chen Z."/>
            <person name="Dunbar C."/>
            <person name="Freedman E."/>
            <person name="Gearin G."/>
            <person name="Goldberg J."/>
            <person name="Griggs A."/>
            <person name="Gujja S."/>
            <person name="Heiman D."/>
            <person name="Howarth C."/>
            <person name="Larson L."/>
            <person name="Lui A."/>
            <person name="MacDonald P.J.P."/>
            <person name="Montmayeur A."/>
            <person name="Murphy C."/>
            <person name="Neiman D."/>
            <person name="Pearson M."/>
            <person name="Priest M."/>
            <person name="Roberts A."/>
            <person name="Saif S."/>
            <person name="Shea T."/>
            <person name="Shenoy N."/>
            <person name="Sisk P."/>
            <person name="Stolte C."/>
            <person name="Sykes S."/>
            <person name="Wortman J."/>
            <person name="Nusbaum C."/>
            <person name="Birren B."/>
        </authorList>
    </citation>
    <scope>NUCLEOTIDE SEQUENCE [LARGE SCALE GENOMIC DNA]</scope>
    <source>
        <strain evidence="1 2">7_3_47FAA</strain>
    </source>
</reference>
<accession>G9QHN9</accession>
<sequence length="114" mass="13730">MAGEKKTYYVHVGNGEILTTSQDSPWNYRIFATDEEITRLREIFESNYSVEWQNFFRSHAPYVQYHYDRENDAYDRNLRKIYEMIYQLGDDEAKNHIEQIGILDGSYWEEKGDL</sequence>
<dbReference type="RefSeq" id="WP_003352719.1">
    <property type="nucleotide sequence ID" value="NZ_JH414741.1"/>
</dbReference>
<evidence type="ECO:0000313" key="2">
    <source>
        <dbReference type="Proteomes" id="UP000011747"/>
    </source>
</evidence>
<gene>
    <name evidence="1" type="ORF">HMPREF1015_03098</name>
</gene>
<protein>
    <recommendedName>
        <fullName evidence="3">Hydrolase</fullName>
    </recommendedName>
</protein>
<name>G9QHN9_9BACI</name>
<organism evidence="1 2">
    <name type="scientific">Bacillus smithii 7_3_47FAA</name>
    <dbReference type="NCBI Taxonomy" id="665952"/>
    <lineage>
        <taxon>Bacteria</taxon>
        <taxon>Bacillati</taxon>
        <taxon>Bacillota</taxon>
        <taxon>Bacilli</taxon>
        <taxon>Bacillales</taxon>
        <taxon>Bacillaceae</taxon>
        <taxon>Bacillus</taxon>
    </lineage>
</organism>
<proteinExistence type="predicted"/>
<dbReference type="AlphaFoldDB" id="G9QHN9"/>
<keyword evidence="2" id="KW-1185">Reference proteome</keyword>
<dbReference type="PATRIC" id="fig|665952.3.peg.446"/>
<dbReference type="HOGENOM" id="CLU_164656_0_0_9"/>
<comment type="caution">
    <text evidence="1">The sequence shown here is derived from an EMBL/GenBank/DDBJ whole genome shotgun (WGS) entry which is preliminary data.</text>
</comment>